<dbReference type="InterPro" id="IPR027417">
    <property type="entry name" value="P-loop_NTPase"/>
</dbReference>
<evidence type="ECO:0000256" key="6">
    <source>
        <dbReference type="ARBA" id="ARBA00023125"/>
    </source>
</evidence>
<dbReference type="CDD" id="cd04488">
    <property type="entry name" value="RecG_wedge_OBF"/>
    <property type="match status" value="1"/>
</dbReference>
<evidence type="ECO:0000256" key="4">
    <source>
        <dbReference type="ARBA" id="ARBA00022806"/>
    </source>
</evidence>
<dbReference type="GO" id="GO:0016787">
    <property type="term" value="F:hydrolase activity"/>
    <property type="evidence" value="ECO:0007669"/>
    <property type="project" value="UniProtKB-KW"/>
</dbReference>
<sequence length="785" mass="86074">MATPPRRGQPRREQLDDPLLEHEFYTLIGDQWREHRSGRGDVPLEEVLEGKLLTTARKLDPRHLDDLLRILPRRYVVPGPVHSLHALREGDDVSVLVEVVGASDRRMRSRPGSILEVVVSDGRDTLTLTFFLSKEHLVAWHRQRLSPGRRIVVFGTVSFRPDKFRTSSDAGEPQIVHPRYVLVDDEASYREAMVPLPIYPLRRSATQQTMQEAFRAAVDSAGLLIPAIPERIRRARGLDPLADAMRLVHTPRSLEDVSRGRETLLFEEALVLQTIFALRRALDARTPAPPLPAGGSRARLLDARLPFELTAGQRAIGEDLAAHLGRDHPTNVLLQGDVGSGKTVIALRAMMQAVDAGHQALLLAPTEVLAEQHHRTITTLLGDLGRAGQLDAHPEATAVRLLTGSSRTAQRRRTMLDITSGEAGIVIGTHALLSESVEFASLALVVIDEQQRFGVDHRRRVRAKGAAGRSPHVIVMTATPIPRTAALAVVGDLDVLSLRESPGGRPGVTSFVVHERRPAWEARMWQRAAEEVAAGRQVFVVCPHIEEEPAAGSSRRRGRGDAPAPLWSALSAEPAPEGEEEAPPRGVVETAARLAQRPELAGLRIGMLHGRQSAEEKQETMARMVEGRLDMLVATTVIEVGVDVPNAAVMIVLDAERFGVSQLHQLRGRIGRGEHPGIAFLATRTEEGSPASQHLSRVAATHDGFELAELDLEHRGGGDLVGEEQSGLGRTLRYLDVVRDVRLIEQARADAEDIVAADPRLEGEPQLARAVEERLRDADPNVERS</sequence>
<dbReference type="PANTHER" id="PTHR47964">
    <property type="entry name" value="ATP-DEPENDENT DNA HELICASE HOMOLOG RECG, CHLOROPLASTIC"/>
    <property type="match status" value="1"/>
</dbReference>
<keyword evidence="3" id="KW-0378">Hydrolase</keyword>
<evidence type="ECO:0000259" key="9">
    <source>
        <dbReference type="PROSITE" id="PS51192"/>
    </source>
</evidence>
<keyword evidence="2" id="KW-0227">DNA damage</keyword>
<dbReference type="STRING" id="396014.BF93_05580"/>
<evidence type="ECO:0000259" key="10">
    <source>
        <dbReference type="PROSITE" id="PS51194"/>
    </source>
</evidence>
<keyword evidence="4 11" id="KW-0347">Helicase</keyword>
<dbReference type="Pfam" id="PF00270">
    <property type="entry name" value="DEAD"/>
    <property type="match status" value="1"/>
</dbReference>
<keyword evidence="5" id="KW-0067">ATP-binding</keyword>
<dbReference type="Proteomes" id="UP000023067">
    <property type="component" value="Unassembled WGS sequence"/>
</dbReference>
<evidence type="ECO:0000256" key="5">
    <source>
        <dbReference type="ARBA" id="ARBA00022840"/>
    </source>
</evidence>
<name>Z9JX20_9MICO</name>
<dbReference type="InterPro" id="IPR011545">
    <property type="entry name" value="DEAD/DEAH_box_helicase_dom"/>
</dbReference>
<evidence type="ECO:0000313" key="11">
    <source>
        <dbReference type="EMBL" id="EWS82513.1"/>
    </source>
</evidence>
<dbReference type="EMBL" id="JDYK01000002">
    <property type="protein sequence ID" value="EWS82513.1"/>
    <property type="molecule type" value="Genomic_DNA"/>
</dbReference>
<dbReference type="SMART" id="SM00490">
    <property type="entry name" value="HELICc"/>
    <property type="match status" value="1"/>
</dbReference>
<dbReference type="GO" id="GO:0003677">
    <property type="term" value="F:DNA binding"/>
    <property type="evidence" value="ECO:0007669"/>
    <property type="project" value="UniProtKB-KW"/>
</dbReference>
<dbReference type="RefSeq" id="WP_084148148.1">
    <property type="nucleotide sequence ID" value="NZ_BAAAOW010000001.1"/>
</dbReference>
<evidence type="ECO:0000256" key="2">
    <source>
        <dbReference type="ARBA" id="ARBA00022763"/>
    </source>
</evidence>
<dbReference type="Pfam" id="PF19833">
    <property type="entry name" value="RecG_dom3_C"/>
    <property type="match status" value="1"/>
</dbReference>
<dbReference type="PATRIC" id="fig|396014.3.peg.116"/>
<dbReference type="SUPFAM" id="SSF50249">
    <property type="entry name" value="Nucleic acid-binding proteins"/>
    <property type="match status" value="1"/>
</dbReference>
<keyword evidence="1" id="KW-0547">Nucleotide-binding</keyword>
<comment type="caution">
    <text evidence="11">The sequence shown here is derived from an EMBL/GenBank/DDBJ whole genome shotgun (WGS) entry which is preliminary data.</text>
</comment>
<feature type="domain" description="Helicase ATP-binding" evidence="9">
    <location>
        <begin position="323"/>
        <end position="498"/>
    </location>
</feature>
<evidence type="ECO:0000256" key="7">
    <source>
        <dbReference type="ARBA" id="ARBA00023204"/>
    </source>
</evidence>
<proteinExistence type="predicted"/>
<keyword evidence="7" id="KW-0234">DNA repair</keyword>
<protein>
    <recommendedName>
        <fullName evidence="8">Probable DNA 3'-5' helicase RecG</fullName>
    </recommendedName>
</protein>
<dbReference type="SUPFAM" id="SSF52540">
    <property type="entry name" value="P-loop containing nucleoside triphosphate hydrolases"/>
    <property type="match status" value="2"/>
</dbReference>
<keyword evidence="6" id="KW-0238">DNA-binding</keyword>
<feature type="domain" description="Helicase C-terminal" evidence="10">
    <location>
        <begin position="537"/>
        <end position="713"/>
    </location>
</feature>
<dbReference type="PROSITE" id="PS51192">
    <property type="entry name" value="HELICASE_ATP_BIND_1"/>
    <property type="match status" value="1"/>
</dbReference>
<dbReference type="InterPro" id="IPR033454">
    <property type="entry name" value="RecG_wedge"/>
</dbReference>
<dbReference type="InterPro" id="IPR001650">
    <property type="entry name" value="Helicase_C-like"/>
</dbReference>
<organism evidence="11 12">
    <name type="scientific">Brachybacterium phenoliresistens</name>
    <dbReference type="NCBI Taxonomy" id="396014"/>
    <lineage>
        <taxon>Bacteria</taxon>
        <taxon>Bacillati</taxon>
        <taxon>Actinomycetota</taxon>
        <taxon>Actinomycetes</taxon>
        <taxon>Micrococcales</taxon>
        <taxon>Dermabacteraceae</taxon>
        <taxon>Brachybacterium</taxon>
    </lineage>
</organism>
<evidence type="ECO:0000256" key="8">
    <source>
        <dbReference type="ARBA" id="ARBA00049819"/>
    </source>
</evidence>
<dbReference type="Gene3D" id="3.40.50.300">
    <property type="entry name" value="P-loop containing nucleotide triphosphate hydrolases"/>
    <property type="match status" value="2"/>
</dbReference>
<gene>
    <name evidence="11" type="ORF">BF93_05580</name>
</gene>
<evidence type="ECO:0000256" key="3">
    <source>
        <dbReference type="ARBA" id="ARBA00022801"/>
    </source>
</evidence>
<dbReference type="InterPro" id="IPR014001">
    <property type="entry name" value="Helicase_ATP-bd"/>
</dbReference>
<dbReference type="AlphaFoldDB" id="Z9JX20"/>
<dbReference type="Pfam" id="PF17191">
    <property type="entry name" value="RecG_wedge"/>
    <property type="match status" value="1"/>
</dbReference>
<dbReference type="InterPro" id="IPR012340">
    <property type="entry name" value="NA-bd_OB-fold"/>
</dbReference>
<dbReference type="GO" id="GO:0006281">
    <property type="term" value="P:DNA repair"/>
    <property type="evidence" value="ECO:0007669"/>
    <property type="project" value="UniProtKB-KW"/>
</dbReference>
<dbReference type="eggNOG" id="COG1200">
    <property type="taxonomic scope" value="Bacteria"/>
</dbReference>
<dbReference type="PANTHER" id="PTHR47964:SF1">
    <property type="entry name" value="ATP-DEPENDENT DNA HELICASE HOMOLOG RECG, CHLOROPLASTIC"/>
    <property type="match status" value="1"/>
</dbReference>
<dbReference type="OrthoDB" id="9804325at2"/>
<dbReference type="Pfam" id="PF00271">
    <property type="entry name" value="Helicase_C"/>
    <property type="match status" value="1"/>
</dbReference>
<dbReference type="HOGENOM" id="CLU_005122_7_1_11"/>
<dbReference type="PROSITE" id="PS51194">
    <property type="entry name" value="HELICASE_CTER"/>
    <property type="match status" value="1"/>
</dbReference>
<keyword evidence="12" id="KW-1185">Reference proteome</keyword>
<dbReference type="GO" id="GO:0003678">
    <property type="term" value="F:DNA helicase activity"/>
    <property type="evidence" value="ECO:0007669"/>
    <property type="project" value="TreeGrafter"/>
</dbReference>
<dbReference type="SMART" id="SM00487">
    <property type="entry name" value="DEXDc"/>
    <property type="match status" value="1"/>
</dbReference>
<dbReference type="GO" id="GO:0005524">
    <property type="term" value="F:ATP binding"/>
    <property type="evidence" value="ECO:0007669"/>
    <property type="project" value="UniProtKB-KW"/>
</dbReference>
<dbReference type="Gene3D" id="2.40.50.140">
    <property type="entry name" value="Nucleic acid-binding proteins"/>
    <property type="match status" value="1"/>
</dbReference>
<evidence type="ECO:0000313" key="12">
    <source>
        <dbReference type="Proteomes" id="UP000023067"/>
    </source>
</evidence>
<accession>Z9JX20</accession>
<dbReference type="InterPro" id="IPR047112">
    <property type="entry name" value="RecG/Mfd"/>
</dbReference>
<evidence type="ECO:0000256" key="1">
    <source>
        <dbReference type="ARBA" id="ARBA00022741"/>
    </source>
</evidence>
<dbReference type="InterPro" id="IPR045562">
    <property type="entry name" value="RecG_dom3_C"/>
</dbReference>
<reference evidence="11 12" key="1">
    <citation type="submission" date="2014-02" db="EMBL/GenBank/DDBJ databases">
        <title>Genome sequence of Brachybacterium phenoliresistens strain W13A50.</title>
        <authorList>
            <person name="Wang X."/>
        </authorList>
    </citation>
    <scope>NUCLEOTIDE SEQUENCE [LARGE SCALE GENOMIC DNA]</scope>
    <source>
        <strain evidence="11 12">W13A50</strain>
    </source>
</reference>